<dbReference type="EMBL" id="MPUH01000556">
    <property type="protein sequence ID" value="OMJ77801.1"/>
    <property type="molecule type" value="Genomic_DNA"/>
</dbReference>
<name>A0A1R2BM19_9CILI</name>
<organism evidence="1 2">
    <name type="scientific">Stentor coeruleus</name>
    <dbReference type="NCBI Taxonomy" id="5963"/>
    <lineage>
        <taxon>Eukaryota</taxon>
        <taxon>Sar</taxon>
        <taxon>Alveolata</taxon>
        <taxon>Ciliophora</taxon>
        <taxon>Postciliodesmatophora</taxon>
        <taxon>Heterotrichea</taxon>
        <taxon>Heterotrichida</taxon>
        <taxon>Stentoridae</taxon>
        <taxon>Stentor</taxon>
    </lineage>
</organism>
<protein>
    <submittedName>
        <fullName evidence="1">Uncharacterized protein</fullName>
    </submittedName>
</protein>
<proteinExistence type="predicted"/>
<gene>
    <name evidence="1" type="ORF">SteCoe_22551</name>
</gene>
<dbReference type="AlphaFoldDB" id="A0A1R2BM19"/>
<sequence>MEDKLPRKRFVFGKENRIKKRSKTSDLFLLLTNISDDYKSSICLYENEFTPLIKEKPIGITFLSFSQITDRTKCIEMIESSNPQISMFSFDQSILLQKDPLALNLANEIDSIYAMTKNLALLMDQNITSDEQDSDETQLNNLEKETKSACRVYLSKIMLYLKDFFFTENTSDMCENKWADDIFLTHALFGVCCFLIFKFNRKSIGPFVGYLKCFEWFLGYIKEKNIHGNMRVFIIDFIYQIVFLKSQINYELDVLKSIVTLASVNEEFLSTKFTDLDSKFYDLMLAGHLKIAPEMKKSEYADFIRLFLNKVCFDFLPESISGFTCMNSVVFIRYPANLETELDYFPSQAFAFLTILHELGHFCLRKKFRLKSEWFNFETPKNSSAQTENSEGGTEFIIKIFGEEPLFATYYGSQYVLNIENWRNKSISDFRNEFFEESRKDPPSDDNEYKPVRLKSLKTDGSAFKLNYWGEKR</sequence>
<accession>A0A1R2BM19</accession>
<evidence type="ECO:0000313" key="1">
    <source>
        <dbReference type="EMBL" id="OMJ77801.1"/>
    </source>
</evidence>
<reference evidence="1 2" key="1">
    <citation type="submission" date="2016-11" db="EMBL/GenBank/DDBJ databases">
        <title>The macronuclear genome of Stentor coeruleus: a giant cell with tiny introns.</title>
        <authorList>
            <person name="Slabodnick M."/>
            <person name="Ruby J.G."/>
            <person name="Reiff S.B."/>
            <person name="Swart E.C."/>
            <person name="Gosai S."/>
            <person name="Prabakaran S."/>
            <person name="Witkowska E."/>
            <person name="Larue G.E."/>
            <person name="Fisher S."/>
            <person name="Freeman R.M."/>
            <person name="Gunawardena J."/>
            <person name="Chu W."/>
            <person name="Stover N.A."/>
            <person name="Gregory B.D."/>
            <person name="Nowacki M."/>
            <person name="Derisi J."/>
            <person name="Roy S.W."/>
            <person name="Marshall W.F."/>
            <person name="Sood P."/>
        </authorList>
    </citation>
    <scope>NUCLEOTIDE SEQUENCE [LARGE SCALE GENOMIC DNA]</scope>
    <source>
        <strain evidence="1">WM001</strain>
    </source>
</reference>
<evidence type="ECO:0000313" key="2">
    <source>
        <dbReference type="Proteomes" id="UP000187209"/>
    </source>
</evidence>
<comment type="caution">
    <text evidence="1">The sequence shown here is derived from an EMBL/GenBank/DDBJ whole genome shotgun (WGS) entry which is preliminary data.</text>
</comment>
<dbReference type="Proteomes" id="UP000187209">
    <property type="component" value="Unassembled WGS sequence"/>
</dbReference>
<keyword evidence="2" id="KW-1185">Reference proteome</keyword>